<reference evidence="2 3" key="1">
    <citation type="submission" date="2019-08" db="EMBL/GenBank/DDBJ databases">
        <title>In-depth cultivation of the pig gut microbiome towards novel bacterial diversity and tailored functional studies.</title>
        <authorList>
            <person name="Wylensek D."/>
            <person name="Hitch T.C.A."/>
            <person name="Clavel T."/>
        </authorList>
    </citation>
    <scope>NUCLEOTIDE SEQUENCE [LARGE SCALE GENOMIC DNA]</scope>
    <source>
        <strain evidence="2 3">SM-530-WT-4B</strain>
    </source>
</reference>
<comment type="caution">
    <text evidence="2">The sequence shown here is derived from an EMBL/GenBank/DDBJ whole genome shotgun (WGS) entry which is preliminary data.</text>
</comment>
<feature type="transmembrane region" description="Helical" evidence="1">
    <location>
        <begin position="7"/>
        <end position="27"/>
    </location>
</feature>
<proteinExistence type="predicted"/>
<organism evidence="2 3">
    <name type="scientific">Pyramidobacter porci</name>
    <dbReference type="NCBI Taxonomy" id="2605789"/>
    <lineage>
        <taxon>Bacteria</taxon>
        <taxon>Thermotogati</taxon>
        <taxon>Synergistota</taxon>
        <taxon>Synergistia</taxon>
        <taxon>Synergistales</taxon>
        <taxon>Dethiosulfovibrionaceae</taxon>
        <taxon>Pyramidobacter</taxon>
    </lineage>
</organism>
<name>A0A6L5YCC3_9BACT</name>
<accession>A0A6L5YCC3</accession>
<sequence>MELNLTGPVLGVASLFIMGVYYPVVIWGEYWFSERIWPLFLLAGAALIGTSLFLSGTACYLTAFTGAVNLWAIAEIKEQTRRVRDGKYPRNPRRRYDRY</sequence>
<keyword evidence="1" id="KW-1133">Transmembrane helix</keyword>
<evidence type="ECO:0000313" key="3">
    <source>
        <dbReference type="Proteomes" id="UP000473699"/>
    </source>
</evidence>
<keyword evidence="1" id="KW-0472">Membrane</keyword>
<keyword evidence="3" id="KW-1185">Reference proteome</keyword>
<dbReference type="EMBL" id="VUNH01000006">
    <property type="protein sequence ID" value="MST55773.1"/>
    <property type="molecule type" value="Genomic_DNA"/>
</dbReference>
<dbReference type="Proteomes" id="UP000473699">
    <property type="component" value="Unassembled WGS sequence"/>
</dbReference>
<dbReference type="Pfam" id="PF14898">
    <property type="entry name" value="DUF4491"/>
    <property type="match status" value="1"/>
</dbReference>
<evidence type="ECO:0000256" key="1">
    <source>
        <dbReference type="SAM" id="Phobius"/>
    </source>
</evidence>
<keyword evidence="1" id="KW-0812">Transmembrane</keyword>
<evidence type="ECO:0000313" key="2">
    <source>
        <dbReference type="EMBL" id="MST55773.1"/>
    </source>
</evidence>
<feature type="transmembrane region" description="Helical" evidence="1">
    <location>
        <begin position="39"/>
        <end position="72"/>
    </location>
</feature>
<gene>
    <name evidence="2" type="ORF">FYJ74_06975</name>
</gene>
<dbReference type="InterPro" id="IPR027890">
    <property type="entry name" value="DUF4491"/>
</dbReference>
<dbReference type="AlphaFoldDB" id="A0A6L5YCC3"/>
<protein>
    <submittedName>
        <fullName evidence="2">DUF4491 family protein</fullName>
    </submittedName>
</protein>
<dbReference type="RefSeq" id="WP_154528863.1">
    <property type="nucleotide sequence ID" value="NZ_JAXDZJ010000060.1"/>
</dbReference>